<feature type="compositionally biased region" description="Polar residues" evidence="1">
    <location>
        <begin position="505"/>
        <end position="523"/>
    </location>
</feature>
<name>A0A833RC09_9POAL</name>
<evidence type="ECO:0000313" key="2">
    <source>
        <dbReference type="EMBL" id="KAF3333366.1"/>
    </source>
</evidence>
<evidence type="ECO:0000256" key="1">
    <source>
        <dbReference type="SAM" id="MobiDB-lite"/>
    </source>
</evidence>
<feature type="compositionally biased region" description="Basic and acidic residues" evidence="1">
    <location>
        <begin position="441"/>
        <end position="452"/>
    </location>
</feature>
<feature type="compositionally biased region" description="Polar residues" evidence="1">
    <location>
        <begin position="573"/>
        <end position="585"/>
    </location>
</feature>
<dbReference type="PANTHER" id="PTHR33700">
    <property type="entry name" value="MYB-LIKE PROTEIN X"/>
    <property type="match status" value="1"/>
</dbReference>
<organism evidence="2 3">
    <name type="scientific">Carex littledalei</name>
    <dbReference type="NCBI Taxonomy" id="544730"/>
    <lineage>
        <taxon>Eukaryota</taxon>
        <taxon>Viridiplantae</taxon>
        <taxon>Streptophyta</taxon>
        <taxon>Embryophyta</taxon>
        <taxon>Tracheophyta</taxon>
        <taxon>Spermatophyta</taxon>
        <taxon>Magnoliopsida</taxon>
        <taxon>Liliopsida</taxon>
        <taxon>Poales</taxon>
        <taxon>Cyperaceae</taxon>
        <taxon>Cyperoideae</taxon>
        <taxon>Cariceae</taxon>
        <taxon>Carex</taxon>
        <taxon>Carex subgen. Euthyceras</taxon>
    </lineage>
</organism>
<evidence type="ECO:0000313" key="3">
    <source>
        <dbReference type="Proteomes" id="UP000623129"/>
    </source>
</evidence>
<protein>
    <submittedName>
        <fullName evidence="2">Midasin</fullName>
    </submittedName>
</protein>
<dbReference type="EMBL" id="SWLB01000010">
    <property type="protein sequence ID" value="KAF3333366.1"/>
    <property type="molecule type" value="Genomic_DNA"/>
</dbReference>
<reference evidence="2" key="1">
    <citation type="submission" date="2020-01" db="EMBL/GenBank/DDBJ databases">
        <title>Genome sequence of Kobresia littledalei, the first chromosome-level genome in the family Cyperaceae.</title>
        <authorList>
            <person name="Qu G."/>
        </authorList>
    </citation>
    <scope>NUCLEOTIDE SEQUENCE</scope>
    <source>
        <strain evidence="2">C.B.Clarke</strain>
        <tissue evidence="2">Leaf</tissue>
    </source>
</reference>
<dbReference type="PANTHER" id="PTHR33700:SF4">
    <property type="entry name" value="MYB-LIKE PROTEIN X"/>
    <property type="match status" value="1"/>
</dbReference>
<dbReference type="OrthoDB" id="775386at2759"/>
<feature type="compositionally biased region" description="Basic and acidic residues" evidence="1">
    <location>
        <begin position="315"/>
        <end position="326"/>
    </location>
</feature>
<feature type="compositionally biased region" description="Polar residues" evidence="1">
    <location>
        <begin position="298"/>
        <end position="312"/>
    </location>
</feature>
<feature type="compositionally biased region" description="Basic and acidic residues" evidence="1">
    <location>
        <begin position="212"/>
        <end position="224"/>
    </location>
</feature>
<feature type="region of interest" description="Disordered" evidence="1">
    <location>
        <begin position="208"/>
        <end position="233"/>
    </location>
</feature>
<feature type="compositionally biased region" description="Basic and acidic residues" evidence="1">
    <location>
        <begin position="473"/>
        <end position="482"/>
    </location>
</feature>
<feature type="region of interest" description="Disordered" evidence="1">
    <location>
        <begin position="265"/>
        <end position="585"/>
    </location>
</feature>
<feature type="compositionally biased region" description="Polar residues" evidence="1">
    <location>
        <begin position="362"/>
        <end position="372"/>
    </location>
</feature>
<dbReference type="Proteomes" id="UP000623129">
    <property type="component" value="Unassembled WGS sequence"/>
</dbReference>
<accession>A0A833RC09</accession>
<keyword evidence="3" id="KW-1185">Reference proteome</keyword>
<comment type="caution">
    <text evidence="2">The sequence shown here is derived from an EMBL/GenBank/DDBJ whole genome shotgun (WGS) entry which is preliminary data.</text>
</comment>
<feature type="compositionally biased region" description="Polar residues" evidence="1">
    <location>
        <begin position="266"/>
        <end position="284"/>
    </location>
</feature>
<gene>
    <name evidence="2" type="ORF">FCM35_KLT01057</name>
</gene>
<sequence>MIPLFTACMRAFLGLNLGNKTMMSFVAYMCEFLGLTPDVGLFRIGEYKIGQINITIVIFVPAEEVQRMTSLIQYSLPLFPKQEQYALLLIEREKLLPYGSRLLATMQYGPCTSILSTIESWSMMFHHANSRGTRNRFSKIKRTLQTTLIICVAVWLLYQMKHTYDKKRELASNVEILDDGSGEGAFLGRKERAGASFDQDPEITNVVVSNDSDQRQDDGNDKNSNDGSNSIDEGVEEVNFDQNRNAEGGNANVEKQDAEIKRVSGQFDNGENSGEGENSFSINEESGEFDEKKGNDGEVNSISNDDNSTVDVSNGEDHKMEVRTDENGNIEISTEEDNKLVVQNYENGNGSDSNGENDKPQEQNSENTTDIQNGENNVNGNGGGLNGENNKPEVQTDEDRISNVQNGENDKTEVQTDENMTADVHNEENNQNGNGDASNGEIDKLEVQRDESTAGENNVVEVQNEGGSDESESELRDDKIPEMEAGGTWLNENSNSEIKVEEGTVSDNGTNPKSENSENMNTEMKNEGGNELNSANENSDGLDLKELESNKSEEIKMEQNSEDTAGDLKTEGGNVSVSQDGTASE</sequence>
<feature type="compositionally biased region" description="Basic and acidic residues" evidence="1">
    <location>
        <begin position="542"/>
        <end position="559"/>
    </location>
</feature>
<dbReference type="AlphaFoldDB" id="A0A833RC09"/>
<proteinExistence type="predicted"/>